<comment type="caution">
    <text evidence="2">The sequence shown here is derived from an EMBL/GenBank/DDBJ whole genome shotgun (WGS) entry which is preliminary data.</text>
</comment>
<evidence type="ECO:0000313" key="2">
    <source>
        <dbReference type="EMBL" id="MBD2318472.1"/>
    </source>
</evidence>
<dbReference type="Proteomes" id="UP000618445">
    <property type="component" value="Unassembled WGS sequence"/>
</dbReference>
<keyword evidence="1" id="KW-0472">Membrane</keyword>
<gene>
    <name evidence="2" type="ORF">H6G05_16655</name>
</gene>
<sequence length="89" mass="9970">MVRSQMFWIVKDDMNRKISVSGWQLIASVIIFGVVIYELMTGQIVARPKSNPITRVDQPISFWVIVVIKVTVASTFAVMGIAGLKEESK</sequence>
<protein>
    <submittedName>
        <fullName evidence="2">Uncharacterized protein</fullName>
    </submittedName>
</protein>
<evidence type="ECO:0000313" key="3">
    <source>
        <dbReference type="Proteomes" id="UP000618445"/>
    </source>
</evidence>
<dbReference type="RefSeq" id="WP_190579491.1">
    <property type="nucleotide sequence ID" value="NZ_CAWPQU010000022.1"/>
</dbReference>
<reference evidence="2 3" key="1">
    <citation type="journal article" date="2020" name="ISME J.">
        <title>Comparative genomics reveals insights into cyanobacterial evolution and habitat adaptation.</title>
        <authorList>
            <person name="Chen M.Y."/>
            <person name="Teng W.K."/>
            <person name="Zhao L."/>
            <person name="Hu C.X."/>
            <person name="Zhou Y.K."/>
            <person name="Han B.P."/>
            <person name="Song L.R."/>
            <person name="Shu W.S."/>
        </authorList>
    </citation>
    <scope>NUCLEOTIDE SEQUENCE [LARGE SCALE GENOMIC DNA]</scope>
    <source>
        <strain evidence="2 3">FACHB-1050</strain>
    </source>
</reference>
<accession>A0ABR8CEJ2</accession>
<dbReference type="EMBL" id="JACJQY010000029">
    <property type="protein sequence ID" value="MBD2318472.1"/>
    <property type="molecule type" value="Genomic_DNA"/>
</dbReference>
<feature type="transmembrane region" description="Helical" evidence="1">
    <location>
        <begin position="60"/>
        <end position="84"/>
    </location>
</feature>
<feature type="transmembrane region" description="Helical" evidence="1">
    <location>
        <begin position="20"/>
        <end position="40"/>
    </location>
</feature>
<evidence type="ECO:0000256" key="1">
    <source>
        <dbReference type="SAM" id="Phobius"/>
    </source>
</evidence>
<proteinExistence type="predicted"/>
<keyword evidence="1" id="KW-1133">Transmembrane helix</keyword>
<name>A0ABR8CEJ2_9CYAN</name>
<keyword evidence="1" id="KW-0812">Transmembrane</keyword>
<organism evidence="2 3">
    <name type="scientific">Phormidium tenue FACHB-1050</name>
    <dbReference type="NCBI Taxonomy" id="2692857"/>
    <lineage>
        <taxon>Bacteria</taxon>
        <taxon>Bacillati</taxon>
        <taxon>Cyanobacteriota</taxon>
        <taxon>Cyanophyceae</taxon>
        <taxon>Oscillatoriophycideae</taxon>
        <taxon>Oscillatoriales</taxon>
        <taxon>Oscillatoriaceae</taxon>
        <taxon>Phormidium</taxon>
    </lineage>
</organism>
<keyword evidence="3" id="KW-1185">Reference proteome</keyword>